<keyword evidence="5" id="KW-0564">Palmitate</keyword>
<evidence type="ECO:0000313" key="8">
    <source>
        <dbReference type="EMBL" id="UWN56821.1"/>
    </source>
</evidence>
<keyword evidence="6" id="KW-0998">Cell outer membrane</keyword>
<dbReference type="Proteomes" id="UP001059295">
    <property type="component" value="Chromosome"/>
</dbReference>
<dbReference type="InterPro" id="IPR014941">
    <property type="entry name" value="FimB/Mfa2/Mfa3"/>
</dbReference>
<dbReference type="RefSeq" id="WP_019245869.1">
    <property type="nucleotide sequence ID" value="NZ_CAPH01000012.1"/>
</dbReference>
<sequence length="313" mass="34350">MNTARYLFCGGWLCLSLCCLYCLSGCIREDRGDCPPETEDRFVVLKIMDETTGRDITETGEAGSAVLYLFSPERYFVGRAFVTGEQIVHRVPVLLPVEALGRCHVSAWTNAGAGQLFHSPAQGSGIEERAVSLIEGEDAFHGTPDDLFFGHARLAPVGAAGPEVITLARKNARMRITVRGLDRRILEDRYYLTVEIPNDGYDFVGNPTAGTARVRRTGAFRDNGDFSTDEAFNLIHTDPAVSPAGGVTVNLYEKALGRSADRLIASVTDDDGRPISLPAGRTVNLLIDLNEGEGLSVYTEITPWDEIYQWDIW</sequence>
<accession>A0ABY5V024</accession>
<comment type="similarity">
    <text evidence="2">Belongs to the bacteroidetes fimbrillin superfamily. FimB/Mfa2 family.</text>
</comment>
<organism evidence="8 9">
    <name type="scientific">Alistipes ihumii AP11</name>
    <dbReference type="NCBI Taxonomy" id="1211813"/>
    <lineage>
        <taxon>Bacteria</taxon>
        <taxon>Pseudomonadati</taxon>
        <taxon>Bacteroidota</taxon>
        <taxon>Bacteroidia</taxon>
        <taxon>Bacteroidales</taxon>
        <taxon>Rikenellaceae</taxon>
        <taxon>Alistipes</taxon>
    </lineage>
</organism>
<name>A0ABY5V024_9BACT</name>
<keyword evidence="4" id="KW-0472">Membrane</keyword>
<evidence type="ECO:0000256" key="1">
    <source>
        <dbReference type="ARBA" id="ARBA00004442"/>
    </source>
</evidence>
<dbReference type="EMBL" id="CP102294">
    <property type="protein sequence ID" value="UWN56821.1"/>
    <property type="molecule type" value="Genomic_DNA"/>
</dbReference>
<evidence type="ECO:0000313" key="9">
    <source>
        <dbReference type="Proteomes" id="UP001059295"/>
    </source>
</evidence>
<keyword evidence="7" id="KW-0449">Lipoprotein</keyword>
<comment type="subcellular location">
    <subcellularLocation>
        <location evidence="1">Cell outer membrane</location>
    </subcellularLocation>
</comment>
<keyword evidence="9" id="KW-1185">Reference proteome</keyword>
<evidence type="ECO:0000256" key="6">
    <source>
        <dbReference type="ARBA" id="ARBA00023237"/>
    </source>
</evidence>
<evidence type="ECO:0000256" key="7">
    <source>
        <dbReference type="ARBA" id="ARBA00023288"/>
    </source>
</evidence>
<evidence type="ECO:0000256" key="3">
    <source>
        <dbReference type="ARBA" id="ARBA00022729"/>
    </source>
</evidence>
<protein>
    <submittedName>
        <fullName evidence="8">FimB/Mfa2 family fimbrial subunit</fullName>
    </submittedName>
</protein>
<reference evidence="8" key="1">
    <citation type="journal article" date="2022" name="Cell">
        <title>Design, construction, and in vivo augmentation of a complex gut microbiome.</title>
        <authorList>
            <person name="Cheng A.G."/>
            <person name="Ho P.Y."/>
            <person name="Aranda-Diaz A."/>
            <person name="Jain S."/>
            <person name="Yu F.B."/>
            <person name="Meng X."/>
            <person name="Wang M."/>
            <person name="Iakiviak M."/>
            <person name="Nagashima K."/>
            <person name="Zhao A."/>
            <person name="Murugkar P."/>
            <person name="Patil A."/>
            <person name="Atabakhsh K."/>
            <person name="Weakley A."/>
            <person name="Yan J."/>
            <person name="Brumbaugh A.R."/>
            <person name="Higginbottom S."/>
            <person name="Dimas A."/>
            <person name="Shiver A.L."/>
            <person name="Deutschbauer A."/>
            <person name="Neff N."/>
            <person name="Sonnenburg J.L."/>
            <person name="Huang K.C."/>
            <person name="Fischbach M.A."/>
        </authorList>
    </citation>
    <scope>NUCLEOTIDE SEQUENCE</scope>
    <source>
        <strain evidence="8">AP11</strain>
    </source>
</reference>
<dbReference type="Gene3D" id="2.60.40.2100">
    <property type="match status" value="1"/>
</dbReference>
<keyword evidence="3" id="KW-0732">Signal</keyword>
<evidence type="ECO:0000256" key="4">
    <source>
        <dbReference type="ARBA" id="ARBA00023136"/>
    </source>
</evidence>
<evidence type="ECO:0000256" key="2">
    <source>
        <dbReference type="ARBA" id="ARBA00007248"/>
    </source>
</evidence>
<dbReference type="GeneID" id="82891909"/>
<gene>
    <name evidence="8" type="ORF">NQ491_09205</name>
</gene>
<proteinExistence type="inferred from homology"/>
<evidence type="ECO:0000256" key="5">
    <source>
        <dbReference type="ARBA" id="ARBA00023139"/>
    </source>
</evidence>
<dbReference type="Pfam" id="PF08842">
    <property type="entry name" value="Mfa2"/>
    <property type="match status" value="1"/>
</dbReference>